<dbReference type="Pfam" id="PF20736">
    <property type="entry name" value="Glyco_hydro127M"/>
    <property type="match status" value="1"/>
</dbReference>
<dbReference type="Pfam" id="PF07944">
    <property type="entry name" value="Beta-AFase-like_GH127_cat"/>
    <property type="match status" value="1"/>
</dbReference>
<dbReference type="InterPro" id="IPR013320">
    <property type="entry name" value="ConA-like_dom_sf"/>
</dbReference>
<proteinExistence type="predicted"/>
<comment type="caution">
    <text evidence="3">The sequence shown here is derived from an EMBL/GenBank/DDBJ whole genome shotgun (WGS) entry which is preliminary data.</text>
</comment>
<dbReference type="Gene3D" id="2.60.120.200">
    <property type="match status" value="1"/>
</dbReference>
<dbReference type="InterPro" id="IPR036439">
    <property type="entry name" value="Dockerin_dom_sf"/>
</dbReference>
<evidence type="ECO:0000313" key="3">
    <source>
        <dbReference type="EMBL" id="OXM84563.1"/>
    </source>
</evidence>
<dbReference type="InterPro" id="IPR016134">
    <property type="entry name" value="Dockerin_dom"/>
</dbReference>
<dbReference type="Pfam" id="PF12733">
    <property type="entry name" value="Cadherin-like"/>
    <property type="match status" value="1"/>
</dbReference>
<dbReference type="InterPro" id="IPR018247">
    <property type="entry name" value="EF_Hand_1_Ca_BS"/>
</dbReference>
<dbReference type="InterPro" id="IPR025883">
    <property type="entry name" value="Cadherin-like_domain"/>
</dbReference>
<dbReference type="CDD" id="cd08547">
    <property type="entry name" value="Type_II_cohesin"/>
    <property type="match status" value="1"/>
</dbReference>
<dbReference type="Pfam" id="PF20578">
    <property type="entry name" value="aBig_2"/>
    <property type="match status" value="1"/>
</dbReference>
<keyword evidence="4" id="KW-1185">Reference proteome</keyword>
<dbReference type="InterPro" id="IPR049046">
    <property type="entry name" value="Beta-AFase-like_GH127_middle"/>
</dbReference>
<dbReference type="Pfam" id="PF00404">
    <property type="entry name" value="Dockerin_1"/>
    <property type="match status" value="1"/>
</dbReference>
<evidence type="ECO:0000256" key="1">
    <source>
        <dbReference type="SAM" id="SignalP"/>
    </source>
</evidence>
<name>A0A229UMF6_9BACL</name>
<dbReference type="SUPFAM" id="SSF49384">
    <property type="entry name" value="Carbohydrate-binding domain"/>
    <property type="match status" value="1"/>
</dbReference>
<dbReference type="InterPro" id="IPR008928">
    <property type="entry name" value="6-hairpin_glycosidase_sf"/>
</dbReference>
<dbReference type="Gene3D" id="1.20.1270.90">
    <property type="entry name" value="AF1782-like"/>
    <property type="match status" value="1"/>
</dbReference>
<accession>A0A229UMF6</accession>
<dbReference type="InterPro" id="IPR046780">
    <property type="entry name" value="aBig_2"/>
</dbReference>
<feature type="signal peptide" evidence="1">
    <location>
        <begin position="1"/>
        <end position="42"/>
    </location>
</feature>
<dbReference type="Gene3D" id="2.60.120.260">
    <property type="entry name" value="Galactose-binding domain-like"/>
    <property type="match status" value="1"/>
</dbReference>
<dbReference type="CDD" id="cd14254">
    <property type="entry name" value="Dockerin_II"/>
    <property type="match status" value="1"/>
</dbReference>
<dbReference type="Gene3D" id="2.60.40.680">
    <property type="match status" value="1"/>
</dbReference>
<feature type="chain" id="PRO_5013371083" description="Dockerin domain-containing protein" evidence="1">
    <location>
        <begin position="43"/>
        <end position="1493"/>
    </location>
</feature>
<dbReference type="PROSITE" id="PS00018">
    <property type="entry name" value="EF_HAND_1"/>
    <property type="match status" value="1"/>
</dbReference>
<dbReference type="PANTHER" id="PTHR31151:SF0">
    <property type="entry name" value="PROLINE-TRNA LIGASE (DUF1680)"/>
    <property type="match status" value="1"/>
</dbReference>
<dbReference type="Pfam" id="PF13385">
    <property type="entry name" value="Laminin_G_3"/>
    <property type="match status" value="1"/>
</dbReference>
<gene>
    <name evidence="3" type="ORF">CF651_19860</name>
</gene>
<evidence type="ECO:0000313" key="4">
    <source>
        <dbReference type="Proteomes" id="UP000215509"/>
    </source>
</evidence>
<dbReference type="EMBL" id="NMQW01000028">
    <property type="protein sequence ID" value="OXM84563.1"/>
    <property type="molecule type" value="Genomic_DNA"/>
</dbReference>
<dbReference type="InterPro" id="IPR008965">
    <property type="entry name" value="CBM2/CBM3_carb-bd_dom_sf"/>
</dbReference>
<feature type="domain" description="Dockerin" evidence="2">
    <location>
        <begin position="1431"/>
        <end position="1493"/>
    </location>
</feature>
<organism evidence="3 4">
    <name type="scientific">Paenibacillus rigui</name>
    <dbReference type="NCBI Taxonomy" id="554312"/>
    <lineage>
        <taxon>Bacteria</taxon>
        <taxon>Bacillati</taxon>
        <taxon>Bacillota</taxon>
        <taxon>Bacilli</taxon>
        <taxon>Bacillales</taxon>
        <taxon>Paenibacillaceae</taxon>
        <taxon>Paenibacillus</taxon>
    </lineage>
</organism>
<reference evidence="3 4" key="1">
    <citation type="submission" date="2017-07" db="EMBL/GenBank/DDBJ databases">
        <title>Genome sequencing and assembly of Paenibacillus rigui.</title>
        <authorList>
            <person name="Mayilraj S."/>
        </authorList>
    </citation>
    <scope>NUCLEOTIDE SEQUENCE [LARGE SCALE GENOMIC DNA]</scope>
    <source>
        <strain evidence="3 4">JCM 16352</strain>
    </source>
</reference>
<dbReference type="InterPro" id="IPR002105">
    <property type="entry name" value="Dockerin_1_rpt"/>
</dbReference>
<protein>
    <recommendedName>
        <fullName evidence="2">Dockerin domain-containing protein</fullName>
    </recommendedName>
</protein>
<dbReference type="Proteomes" id="UP000215509">
    <property type="component" value="Unassembled WGS sequence"/>
</dbReference>
<keyword evidence="1" id="KW-0732">Signal</keyword>
<dbReference type="GO" id="GO:0030246">
    <property type="term" value="F:carbohydrate binding"/>
    <property type="evidence" value="ECO:0007669"/>
    <property type="project" value="InterPro"/>
</dbReference>
<dbReference type="PANTHER" id="PTHR31151">
    <property type="entry name" value="PROLINE-TRNA LIGASE (DUF1680)"/>
    <property type="match status" value="1"/>
</dbReference>
<dbReference type="SUPFAM" id="SSF49899">
    <property type="entry name" value="Concanavalin A-like lectins/glucanases"/>
    <property type="match status" value="1"/>
</dbReference>
<dbReference type="InterPro" id="IPR046544">
    <property type="entry name" value="GH146_SB_dom"/>
</dbReference>
<sequence length="1493" mass="162747">MSMKLLKGSKKSKRKTVSKIVSLSLLANLMSGLYGFTIPASAAALDASKQLELKFEKNIADASSNGIQGTLNGTANYVEGKVGKALQLNGTNNYIDLGTSSALQPQNLTVSFWVKPDSKLTGEHMIMWNKPSGNWSGEGWYLSILSDTVPLKLSTGTSVQESYVTGDRNTFFPVGEWTHIAVTYDSATKNVAIYRNGIAQKVSYNKQGGSIVANNTDHKYLGFNSPLYGGGYSKLNVDEFKIYSVAATDEAVRSVYKAEGGVIDETIIAQQDKDAIVLPETTRGNLTFPIKGINGSTISWSTSNPNVVSNTGIITDPGVDTPVAIRATITYGSVTLTKDFSVVVKTSKYVGDAAKVKNFDMEQVDVTDPFYVNAFNKDVEYLLKLDPDRLLSGFRTVAGLPKKAELYNGWEGSWSYLRGHTLGHYMTALSQAYKQTKNNPTLNAQVKSKIDYIISELKACQNASSKGYVFATPETHFDVIEGKIEGQSWVPWYTMHKIITGLVDVYKYEGNGDALQIASKLGDWTYNRTQTWDDSTHTRVLNVEYGGINDALYELYKYTNNQNHLTAAHMFDEDSLFTPIVNGQDILANKHANTQIPKFIGALNRYRTLGAAESFYLKAAENFWEMVVNDHTYVTGGNSENEHFREPGQLDNYRNNINDETCNSYNMLKLTRELFRLTGDIKYANYYEKTLQNEIMSSINPENGMSAYFKPMGTGYFKVFSTEFDSFWCDTGSGMENFTKLDDSVYFHTDQELYVNMYLSSTLNWAEKGLQLTQQTDIPQTDKASFTINAAPSEAVTIKFRSPEWIAQGQKAVVTINGAPLNVEAANGYLDINRVWKKGDVVEIKLPLEVQISALKDNPEAAAFTYGPLVLSAGLGTEQMIAIPHLASQKANLPAGVTFKDYILIKDGTVLDWMNNVKNNLVKTEGKLEFTLRNTDEDNHLKFTPYYSLYKERYGIYYYLSALDSPTFQKNILSRKTAAKKAIAKIDEVQITNDQHELAHNLQGNTGGGSYGGEQYRQAWAGSTGAAWLSYDMAVDPSVTNYIATRYYSGDKGRTFNIYVDGTLIKEETIAAKTPDQFYDVRYQIPANLIAGKSKVTVKFANRGSSYVGRLFGTVSILKDYNNSTNLQGVTVGGTSAVLTDNRYSVSVPPNSTDALVKFTPENANALVYVDNVLIDDIVERKVALPSDTTTLNVRVVAEDGVSEKSYSVSLNKQAQEATAAISADSSVKPGSSFNVGVSLNSVTQSVYAQDLTLTYDANVFDYVSAAGANNNIQIVSEDKTTAGKVRLIAANIGGVTGASTPVLNLTFKVKAGVENTTGNVSTTQVKLGVAPEGTVLQAALGSKSIAVGKGDDVVDKTALTSAITNAQSHYDAAIVGTLPGQYPQAAKDALGVAINAAKAVKDNPNATQSQVDSAAAALGSAVDTFKAAVIKEVSADLNKDGVIDVGDLAMAAYYYGKDSASVDWATAKLADMNSDHKIDITDLAYVASKILE</sequence>
<dbReference type="Gene3D" id="1.10.1330.10">
    <property type="entry name" value="Dockerin domain"/>
    <property type="match status" value="1"/>
</dbReference>
<dbReference type="GO" id="GO:0000272">
    <property type="term" value="P:polysaccharide catabolic process"/>
    <property type="evidence" value="ECO:0007669"/>
    <property type="project" value="InterPro"/>
</dbReference>
<dbReference type="PROSITE" id="PS51766">
    <property type="entry name" value="DOCKERIN"/>
    <property type="match status" value="1"/>
</dbReference>
<dbReference type="InterPro" id="IPR012878">
    <property type="entry name" value="Beta-AFase-like_GH127_cat"/>
</dbReference>
<dbReference type="SUPFAM" id="SSF48208">
    <property type="entry name" value="Six-hairpin glycosidases"/>
    <property type="match status" value="1"/>
</dbReference>
<dbReference type="GO" id="GO:0004553">
    <property type="term" value="F:hydrolase activity, hydrolyzing O-glycosyl compounds"/>
    <property type="evidence" value="ECO:0007669"/>
    <property type="project" value="InterPro"/>
</dbReference>
<evidence type="ECO:0000259" key="2">
    <source>
        <dbReference type="PROSITE" id="PS51766"/>
    </source>
</evidence>
<dbReference type="SUPFAM" id="SSF63446">
    <property type="entry name" value="Type I dockerin domain"/>
    <property type="match status" value="1"/>
</dbReference>
<dbReference type="Pfam" id="PF20620">
    <property type="entry name" value="DUF6805"/>
    <property type="match status" value="1"/>
</dbReference>
<dbReference type="OrthoDB" id="9757939at2"/>